<evidence type="ECO:0000313" key="9">
    <source>
        <dbReference type="EMBL" id="GAA5188589.1"/>
    </source>
</evidence>
<feature type="region of interest" description="Disordered" evidence="6">
    <location>
        <begin position="164"/>
        <end position="191"/>
    </location>
</feature>
<organism evidence="9 10">
    <name type="scientific">Rugosimonospora acidiphila</name>
    <dbReference type="NCBI Taxonomy" id="556531"/>
    <lineage>
        <taxon>Bacteria</taxon>
        <taxon>Bacillati</taxon>
        <taxon>Actinomycetota</taxon>
        <taxon>Actinomycetes</taxon>
        <taxon>Micromonosporales</taxon>
        <taxon>Micromonosporaceae</taxon>
        <taxon>Rugosimonospora</taxon>
    </lineage>
</organism>
<dbReference type="Pfam" id="PF04542">
    <property type="entry name" value="Sigma70_r2"/>
    <property type="match status" value="1"/>
</dbReference>
<dbReference type="Pfam" id="PF08281">
    <property type="entry name" value="Sigma70_r4_2"/>
    <property type="match status" value="1"/>
</dbReference>
<dbReference type="Gene3D" id="1.10.1740.10">
    <property type="match status" value="1"/>
</dbReference>
<dbReference type="InterPro" id="IPR007627">
    <property type="entry name" value="RNA_pol_sigma70_r2"/>
</dbReference>
<keyword evidence="3" id="KW-0731">Sigma factor</keyword>
<dbReference type="InterPro" id="IPR014284">
    <property type="entry name" value="RNA_pol_sigma-70_dom"/>
</dbReference>
<evidence type="ECO:0000259" key="8">
    <source>
        <dbReference type="Pfam" id="PF08281"/>
    </source>
</evidence>
<sequence length="191" mass="20584">MDEREQVREVYAVSAGRLVAQLYALTGDFGEAQDVVHEAFAKALVRPGQLARADNPEAWLRTVAVNLARSRYRRRAVFDRLVRTGRVDRPEASVPGLSPDRVALVAALQRLPHAVRESIVLHHLADLPVAEIAAVLGCSPSTVKARLVRGRRALSELLGEDDPVVALAPDPEPDPPGVLAAGPSLSEAHHA</sequence>
<evidence type="ECO:0000256" key="3">
    <source>
        <dbReference type="ARBA" id="ARBA00023082"/>
    </source>
</evidence>
<dbReference type="SUPFAM" id="SSF88946">
    <property type="entry name" value="Sigma2 domain of RNA polymerase sigma factors"/>
    <property type="match status" value="1"/>
</dbReference>
<dbReference type="PANTHER" id="PTHR43133">
    <property type="entry name" value="RNA POLYMERASE ECF-TYPE SIGMA FACTO"/>
    <property type="match status" value="1"/>
</dbReference>
<feature type="domain" description="RNA polymerase sigma factor 70 region 4 type 2" evidence="8">
    <location>
        <begin position="102"/>
        <end position="154"/>
    </location>
</feature>
<feature type="domain" description="RNA polymerase sigma-70 region 2" evidence="7">
    <location>
        <begin position="16"/>
        <end position="76"/>
    </location>
</feature>
<name>A0ABP9RX86_9ACTN</name>
<keyword evidence="4" id="KW-0238">DNA-binding</keyword>
<proteinExistence type="inferred from homology"/>
<dbReference type="InterPro" id="IPR013325">
    <property type="entry name" value="RNA_pol_sigma_r2"/>
</dbReference>
<dbReference type="RefSeq" id="WP_345631549.1">
    <property type="nucleotide sequence ID" value="NZ_BAABJQ010000011.1"/>
</dbReference>
<dbReference type="InterPro" id="IPR013324">
    <property type="entry name" value="RNA_pol_sigma_r3/r4-like"/>
</dbReference>
<keyword evidence="5" id="KW-0804">Transcription</keyword>
<comment type="similarity">
    <text evidence="1">Belongs to the sigma-70 factor family. ECF subfamily.</text>
</comment>
<dbReference type="Gene3D" id="1.10.10.10">
    <property type="entry name" value="Winged helix-like DNA-binding domain superfamily/Winged helix DNA-binding domain"/>
    <property type="match status" value="1"/>
</dbReference>
<keyword evidence="10" id="KW-1185">Reference proteome</keyword>
<comment type="caution">
    <text evidence="9">The sequence shown here is derived from an EMBL/GenBank/DDBJ whole genome shotgun (WGS) entry which is preliminary data.</text>
</comment>
<reference evidence="10" key="1">
    <citation type="journal article" date="2019" name="Int. J. Syst. Evol. Microbiol.">
        <title>The Global Catalogue of Microorganisms (GCM) 10K type strain sequencing project: providing services to taxonomists for standard genome sequencing and annotation.</title>
        <authorList>
            <consortium name="The Broad Institute Genomics Platform"/>
            <consortium name="The Broad Institute Genome Sequencing Center for Infectious Disease"/>
            <person name="Wu L."/>
            <person name="Ma J."/>
        </authorList>
    </citation>
    <scope>NUCLEOTIDE SEQUENCE [LARGE SCALE GENOMIC DNA]</scope>
    <source>
        <strain evidence="10">JCM 18304</strain>
    </source>
</reference>
<dbReference type="InterPro" id="IPR013249">
    <property type="entry name" value="RNA_pol_sigma70_r4_t2"/>
</dbReference>
<dbReference type="CDD" id="cd06171">
    <property type="entry name" value="Sigma70_r4"/>
    <property type="match status" value="1"/>
</dbReference>
<dbReference type="InterPro" id="IPR036388">
    <property type="entry name" value="WH-like_DNA-bd_sf"/>
</dbReference>
<dbReference type="PANTHER" id="PTHR43133:SF50">
    <property type="entry name" value="ECF RNA POLYMERASE SIGMA FACTOR SIGM"/>
    <property type="match status" value="1"/>
</dbReference>
<evidence type="ECO:0000256" key="5">
    <source>
        <dbReference type="ARBA" id="ARBA00023163"/>
    </source>
</evidence>
<evidence type="ECO:0000259" key="7">
    <source>
        <dbReference type="Pfam" id="PF04542"/>
    </source>
</evidence>
<gene>
    <name evidence="9" type="ORF">GCM10023322_39590</name>
</gene>
<dbReference type="EMBL" id="BAABJQ010000011">
    <property type="protein sequence ID" value="GAA5188589.1"/>
    <property type="molecule type" value="Genomic_DNA"/>
</dbReference>
<evidence type="ECO:0000256" key="2">
    <source>
        <dbReference type="ARBA" id="ARBA00023015"/>
    </source>
</evidence>
<evidence type="ECO:0000313" key="10">
    <source>
        <dbReference type="Proteomes" id="UP001501570"/>
    </source>
</evidence>
<evidence type="ECO:0000256" key="6">
    <source>
        <dbReference type="SAM" id="MobiDB-lite"/>
    </source>
</evidence>
<evidence type="ECO:0000256" key="4">
    <source>
        <dbReference type="ARBA" id="ARBA00023125"/>
    </source>
</evidence>
<keyword evidence="2" id="KW-0805">Transcription regulation</keyword>
<dbReference type="SUPFAM" id="SSF88659">
    <property type="entry name" value="Sigma3 and sigma4 domains of RNA polymerase sigma factors"/>
    <property type="match status" value="1"/>
</dbReference>
<dbReference type="NCBIfam" id="TIGR02937">
    <property type="entry name" value="sigma70-ECF"/>
    <property type="match status" value="1"/>
</dbReference>
<dbReference type="InterPro" id="IPR039425">
    <property type="entry name" value="RNA_pol_sigma-70-like"/>
</dbReference>
<evidence type="ECO:0000256" key="1">
    <source>
        <dbReference type="ARBA" id="ARBA00010641"/>
    </source>
</evidence>
<accession>A0ABP9RX86</accession>
<protein>
    <submittedName>
        <fullName evidence="9">SigE family RNA polymerase sigma factor</fullName>
    </submittedName>
</protein>
<dbReference type="Proteomes" id="UP001501570">
    <property type="component" value="Unassembled WGS sequence"/>
</dbReference>